<evidence type="ECO:0000313" key="2">
    <source>
        <dbReference type="EMBL" id="ORV59808.1"/>
    </source>
</evidence>
<dbReference type="OrthoDB" id="3342615at2"/>
<comment type="caution">
    <text evidence="2">The sequence shown here is derived from an EMBL/GenBank/DDBJ whole genome shotgun (WGS) entry which is preliminary data.</text>
</comment>
<accession>A0A1X1UT05</accession>
<dbReference type="RefSeq" id="WP_085197866.1">
    <property type="nucleotide sequence ID" value="NZ_JACKVI010000014.1"/>
</dbReference>
<dbReference type="InterPro" id="IPR029032">
    <property type="entry name" value="AhpD-like"/>
</dbReference>
<evidence type="ECO:0000259" key="1">
    <source>
        <dbReference type="Pfam" id="PF02627"/>
    </source>
</evidence>
<feature type="domain" description="Carboxymuconolactone decarboxylase-like" evidence="1">
    <location>
        <begin position="66"/>
        <end position="98"/>
    </location>
</feature>
<reference evidence="2 3" key="1">
    <citation type="submission" date="2016-01" db="EMBL/GenBank/DDBJ databases">
        <title>The new phylogeny of the genus Mycobacterium.</title>
        <authorList>
            <person name="Tarcisio F."/>
            <person name="Conor M."/>
            <person name="Antonella G."/>
            <person name="Elisabetta G."/>
            <person name="Giulia F.S."/>
            <person name="Sara T."/>
            <person name="Anna F."/>
            <person name="Clotilde B."/>
            <person name="Roberto B."/>
            <person name="Veronica D.S."/>
            <person name="Fabio R."/>
            <person name="Monica P."/>
            <person name="Olivier J."/>
            <person name="Enrico T."/>
            <person name="Nicola S."/>
        </authorList>
    </citation>
    <scope>NUCLEOTIDE SEQUENCE [LARGE SCALE GENOMIC DNA]</scope>
    <source>
        <strain evidence="2 3">DSM 45731</strain>
    </source>
</reference>
<organism evidence="2 3">
    <name type="scientific">Mycobacterium fragae</name>
    <dbReference type="NCBI Taxonomy" id="1260918"/>
    <lineage>
        <taxon>Bacteria</taxon>
        <taxon>Bacillati</taxon>
        <taxon>Actinomycetota</taxon>
        <taxon>Actinomycetes</taxon>
        <taxon>Mycobacteriales</taxon>
        <taxon>Mycobacteriaceae</taxon>
        <taxon>Mycobacterium</taxon>
    </lineage>
</organism>
<evidence type="ECO:0000313" key="3">
    <source>
        <dbReference type="Proteomes" id="UP000194000"/>
    </source>
</evidence>
<dbReference type="NCBIfam" id="TIGR00778">
    <property type="entry name" value="ahpD_dom"/>
    <property type="match status" value="1"/>
</dbReference>
<protein>
    <recommendedName>
        <fullName evidence="1">Carboxymuconolactone decarboxylase-like domain-containing protein</fullName>
    </recommendedName>
</protein>
<dbReference type="EMBL" id="LQOW01000024">
    <property type="protein sequence ID" value="ORV59808.1"/>
    <property type="molecule type" value="Genomic_DNA"/>
</dbReference>
<dbReference type="Pfam" id="PF02627">
    <property type="entry name" value="CMD"/>
    <property type="match status" value="1"/>
</dbReference>
<dbReference type="SUPFAM" id="SSF69118">
    <property type="entry name" value="AhpD-like"/>
    <property type="match status" value="1"/>
</dbReference>
<dbReference type="STRING" id="1260918.AWC06_17040"/>
<dbReference type="InterPro" id="IPR003779">
    <property type="entry name" value="CMD-like"/>
</dbReference>
<dbReference type="Proteomes" id="UP000194000">
    <property type="component" value="Unassembled WGS sequence"/>
</dbReference>
<dbReference type="InterPro" id="IPR004675">
    <property type="entry name" value="AhpD_core"/>
</dbReference>
<sequence length="350" mass="37931">MPMLDRLLRRQVRYIRLPTGRSDLADAVAHQVRRETGALLPPFAVHLPAPEALAGCWAIMREPAAGTTMSRATKEAVAATISTINECPYCVDVHTTTLYALTDSDTGTKVATGRDGEVTDPHLRRILAWAKATRSPGSPTLSDPPFPALAAAELVGTALGYHYINRMVSIFLPSSLLPNGALARGLKRLIGPAIRRRLLSSPRPGAALQHLPNVEGVNLDEFSWATTGSIIHGAFTRAAAIFDMLGAQALPAPVRELVTGHLAQWHGEHPPLSRQWVDDAVAEIGEPLRPAARFALLAALAPYQIDTQIVEEFRTASGWHNADERIVAAAAWSSFAAVRRINEWIWTPEA</sequence>
<dbReference type="AlphaFoldDB" id="A0A1X1UT05"/>
<name>A0A1X1UT05_9MYCO</name>
<proteinExistence type="predicted"/>
<dbReference type="GO" id="GO:0051920">
    <property type="term" value="F:peroxiredoxin activity"/>
    <property type="evidence" value="ECO:0007669"/>
    <property type="project" value="InterPro"/>
</dbReference>
<keyword evidence="3" id="KW-1185">Reference proteome</keyword>
<gene>
    <name evidence="2" type="ORF">AWC06_17040</name>
</gene>
<dbReference type="Gene3D" id="1.20.1290.10">
    <property type="entry name" value="AhpD-like"/>
    <property type="match status" value="1"/>
</dbReference>